<dbReference type="Gene3D" id="3.40.50.1820">
    <property type="entry name" value="alpha/beta hydrolase"/>
    <property type="match status" value="1"/>
</dbReference>
<keyword evidence="4" id="KW-1185">Reference proteome</keyword>
<accession>A0A2T0RD89</accession>
<dbReference type="Pfam" id="PF00975">
    <property type="entry name" value="Thioesterase"/>
    <property type="match status" value="1"/>
</dbReference>
<dbReference type="AlphaFoldDB" id="A0A2T0RD89"/>
<proteinExistence type="inferred from homology"/>
<comment type="similarity">
    <text evidence="1">Belongs to the thioesterase family.</text>
</comment>
<comment type="caution">
    <text evidence="3">The sequence shown here is derived from an EMBL/GenBank/DDBJ whole genome shotgun (WGS) entry which is preliminary data.</text>
</comment>
<dbReference type="Proteomes" id="UP000239209">
    <property type="component" value="Unassembled WGS sequence"/>
</dbReference>
<reference evidence="3 4" key="1">
    <citation type="submission" date="2018-03" db="EMBL/GenBank/DDBJ databases">
        <title>Genomic Encyclopedia of Archaeal and Bacterial Type Strains, Phase II (KMG-II): from individual species to whole genera.</title>
        <authorList>
            <person name="Goeker M."/>
        </authorList>
    </citation>
    <scope>NUCLEOTIDE SEQUENCE [LARGE SCALE GENOMIC DNA]</scope>
    <source>
        <strain evidence="3 4">DSM 45348</strain>
    </source>
</reference>
<dbReference type="RefSeq" id="WP_158277922.1">
    <property type="nucleotide sequence ID" value="NZ_PVZG01000039.1"/>
</dbReference>
<feature type="domain" description="Thioesterase" evidence="2">
    <location>
        <begin position="15"/>
        <end position="229"/>
    </location>
</feature>
<dbReference type="OrthoDB" id="8480037at2"/>
<evidence type="ECO:0000313" key="3">
    <source>
        <dbReference type="EMBL" id="PRY19070.1"/>
    </source>
</evidence>
<evidence type="ECO:0000259" key="2">
    <source>
        <dbReference type="Pfam" id="PF00975"/>
    </source>
</evidence>
<dbReference type="EMBL" id="PVZG01000039">
    <property type="protein sequence ID" value="PRY19070.1"/>
    <property type="molecule type" value="Genomic_DNA"/>
</dbReference>
<dbReference type="InterPro" id="IPR001031">
    <property type="entry name" value="Thioesterase"/>
</dbReference>
<dbReference type="SUPFAM" id="SSF53474">
    <property type="entry name" value="alpha/beta-Hydrolases"/>
    <property type="match status" value="1"/>
</dbReference>
<dbReference type="InterPro" id="IPR012223">
    <property type="entry name" value="TEII"/>
</dbReference>
<sequence>MTATLVTLGGGSAARTLVCVPHAGGSVVAFRGWVRVAAAAGLAVRAVHWEDEAGRSSIEHRADALATEVRDLPKPWVLLGHSLGALIAAETARRITGSAPELVVLCAAAPPGYPRGFPPRVLTASDAGMAEYVRRLGGTPEEIITHPEFGPQLVAQLRIDLDLIERYEPAYDRPLSSPVSVYGGASDASVPVEVLAGWREFAPQATMRVFAGNHFFLHDSPAEVCREVVADCARTTSDRLGG</sequence>
<dbReference type="GO" id="GO:0008610">
    <property type="term" value="P:lipid biosynthetic process"/>
    <property type="evidence" value="ECO:0007669"/>
    <property type="project" value="TreeGrafter"/>
</dbReference>
<dbReference type="InterPro" id="IPR029058">
    <property type="entry name" value="AB_hydrolase_fold"/>
</dbReference>
<dbReference type="PANTHER" id="PTHR11487:SF0">
    <property type="entry name" value="S-ACYL FATTY ACID SYNTHASE THIOESTERASE, MEDIUM CHAIN"/>
    <property type="match status" value="1"/>
</dbReference>
<name>A0A2T0RD89_9ACTN</name>
<evidence type="ECO:0000256" key="1">
    <source>
        <dbReference type="ARBA" id="ARBA00007169"/>
    </source>
</evidence>
<organism evidence="3 4">
    <name type="scientific">Pseudosporangium ferrugineum</name>
    <dbReference type="NCBI Taxonomy" id="439699"/>
    <lineage>
        <taxon>Bacteria</taxon>
        <taxon>Bacillati</taxon>
        <taxon>Actinomycetota</taxon>
        <taxon>Actinomycetes</taxon>
        <taxon>Micromonosporales</taxon>
        <taxon>Micromonosporaceae</taxon>
        <taxon>Pseudosporangium</taxon>
    </lineage>
</organism>
<protein>
    <submittedName>
        <fullName evidence="3">Surfactin synthase thioesterase subunit</fullName>
    </submittedName>
</protein>
<evidence type="ECO:0000313" key="4">
    <source>
        <dbReference type="Proteomes" id="UP000239209"/>
    </source>
</evidence>
<gene>
    <name evidence="3" type="ORF">CLV70_1399</name>
</gene>
<dbReference type="PANTHER" id="PTHR11487">
    <property type="entry name" value="THIOESTERASE"/>
    <property type="match status" value="1"/>
</dbReference>